<proteinExistence type="predicted"/>
<feature type="domain" description="DeoR-like transcriptional repressor C-terminal sensor" evidence="1">
    <location>
        <begin position="18"/>
        <end position="135"/>
    </location>
</feature>
<protein>
    <recommendedName>
        <fullName evidence="1">DeoR-like transcriptional repressor C-terminal sensor domain-containing protein</fullName>
    </recommendedName>
</protein>
<dbReference type="PANTHER" id="PTHR30363:SF44">
    <property type="entry name" value="AGA OPERON TRANSCRIPTIONAL REPRESSOR-RELATED"/>
    <property type="match status" value="1"/>
</dbReference>
<dbReference type="InterPro" id="IPR037171">
    <property type="entry name" value="NagB/RpiA_transferase-like"/>
</dbReference>
<evidence type="ECO:0000259" key="1">
    <source>
        <dbReference type="Pfam" id="PF00455"/>
    </source>
</evidence>
<dbReference type="RefSeq" id="WP_282218803.1">
    <property type="nucleotide sequence ID" value="NZ_CP118246.1"/>
</dbReference>
<organism evidence="2 3">
    <name type="scientific">Devosia algicola</name>
    <dbReference type="NCBI Taxonomy" id="3026418"/>
    <lineage>
        <taxon>Bacteria</taxon>
        <taxon>Pseudomonadati</taxon>
        <taxon>Pseudomonadota</taxon>
        <taxon>Alphaproteobacteria</taxon>
        <taxon>Hyphomicrobiales</taxon>
        <taxon>Devosiaceae</taxon>
        <taxon>Devosia</taxon>
    </lineage>
</organism>
<dbReference type="SMART" id="SM01134">
    <property type="entry name" value="DeoRC"/>
    <property type="match status" value="1"/>
</dbReference>
<dbReference type="Pfam" id="PF00455">
    <property type="entry name" value="DeoRC"/>
    <property type="match status" value="1"/>
</dbReference>
<gene>
    <name evidence="2" type="ORF">PSQ19_17575</name>
</gene>
<dbReference type="InterPro" id="IPR014036">
    <property type="entry name" value="DeoR-like_C"/>
</dbReference>
<dbReference type="InterPro" id="IPR050313">
    <property type="entry name" value="Carb_Metab_HTH_regulators"/>
</dbReference>
<evidence type="ECO:0000313" key="2">
    <source>
        <dbReference type="EMBL" id="WDR02398.1"/>
    </source>
</evidence>
<sequence>MRARQRSRLPEFYRAIMSLRVLAMSLHIANLLIDQPQITLMMCGGVARPGELSMTGALAERAFLDFSFDTYFLSAGGIDFDMGVTEYNPEDAAVKRAAFANARRRIAVADGSKIGTTAFARVCAVDSLDMIITDNSAAEGKVQEFREAGIEVVVT</sequence>
<dbReference type="Proteomes" id="UP001220530">
    <property type="component" value="Chromosome"/>
</dbReference>
<dbReference type="EMBL" id="CP118246">
    <property type="protein sequence ID" value="WDR02398.1"/>
    <property type="molecule type" value="Genomic_DNA"/>
</dbReference>
<dbReference type="PANTHER" id="PTHR30363">
    <property type="entry name" value="HTH-TYPE TRANSCRIPTIONAL REGULATOR SRLR-RELATED"/>
    <property type="match status" value="1"/>
</dbReference>
<accession>A0ABY7YMJ1</accession>
<name>A0ABY7YMJ1_9HYPH</name>
<evidence type="ECO:0000313" key="3">
    <source>
        <dbReference type="Proteomes" id="UP001220530"/>
    </source>
</evidence>
<dbReference type="SUPFAM" id="SSF100950">
    <property type="entry name" value="NagB/RpiA/CoA transferase-like"/>
    <property type="match status" value="1"/>
</dbReference>
<reference evidence="2 3" key="1">
    <citation type="submission" date="2023-02" db="EMBL/GenBank/DDBJ databases">
        <title>Devosia algicola sp. nov., isolated from the phycosphere of marine algae.</title>
        <authorList>
            <person name="Kim J.M."/>
            <person name="Lee J.K."/>
            <person name="Choi B.J."/>
            <person name="Bayburt H."/>
            <person name="Jeon C.O."/>
        </authorList>
    </citation>
    <scope>NUCLEOTIDE SEQUENCE [LARGE SCALE GENOMIC DNA]</scope>
    <source>
        <strain evidence="2 3">G20-9</strain>
    </source>
</reference>
<keyword evidence="3" id="KW-1185">Reference proteome</keyword>